<reference evidence="5 6" key="1">
    <citation type="submission" date="2006-09" db="EMBL/GenBank/DDBJ databases">
        <title>Sequence and annotation of the 288-kb ATCV-1 virus that infects an endosymbiotic Chlorella strain of the heliozoon Acanthocystis turfacea.</title>
        <authorList>
            <person name="Fitzgerald L.A."/>
            <person name="Graves M.V."/>
            <person name="Li X."/>
            <person name="Pfitzner A.J.P."/>
            <person name="Hartigan J."/>
            <person name="Van Etten J.L."/>
        </authorList>
    </citation>
    <scope>NUCLEOTIDE SEQUENCE [LARGE SCALE GENOMIC DNA]</scope>
    <source>
        <strain evidence="5 6">ATCV-1</strain>
    </source>
</reference>
<gene>
    <name evidence="5" type="primary">Z661L</name>
    <name evidence="5" type="ORF">ATCV1_Z661L</name>
</gene>
<feature type="domain" description="AN1-type" evidence="4">
    <location>
        <begin position="31"/>
        <end position="69"/>
    </location>
</feature>
<evidence type="ECO:0000259" key="4">
    <source>
        <dbReference type="SMART" id="SM00154"/>
    </source>
</evidence>
<dbReference type="SUPFAM" id="SSF118310">
    <property type="entry name" value="AN1-like Zinc finger"/>
    <property type="match status" value="1"/>
</dbReference>
<dbReference type="Proteomes" id="UP000202420">
    <property type="component" value="Segment"/>
</dbReference>
<dbReference type="Pfam" id="PF01428">
    <property type="entry name" value="zf-AN1"/>
    <property type="match status" value="1"/>
</dbReference>
<keyword evidence="6" id="KW-1185">Reference proteome</keyword>
<evidence type="ECO:0000256" key="3">
    <source>
        <dbReference type="ARBA" id="ARBA00022833"/>
    </source>
</evidence>
<evidence type="ECO:0000313" key="5">
    <source>
        <dbReference type="EMBL" id="ABT16795.1"/>
    </source>
</evidence>
<dbReference type="KEGG" id="vg:5470258"/>
<evidence type="ECO:0000256" key="2">
    <source>
        <dbReference type="ARBA" id="ARBA00022771"/>
    </source>
</evidence>
<dbReference type="GeneID" id="5470258"/>
<keyword evidence="2" id="KW-0863">Zinc-finger</keyword>
<name>A7K9S1_9PHYC</name>
<organism evidence="5 6">
    <name type="scientific">Chlorovirus heliozoae</name>
    <dbReference type="NCBI Taxonomy" id="322019"/>
    <lineage>
        <taxon>Viruses</taxon>
        <taxon>Varidnaviria</taxon>
        <taxon>Bamfordvirae</taxon>
        <taxon>Nucleocytoviricota</taxon>
        <taxon>Megaviricetes</taxon>
        <taxon>Algavirales</taxon>
        <taxon>Phycodnaviridae</taxon>
        <taxon>Chlorovirus</taxon>
    </lineage>
</organism>
<dbReference type="Gene3D" id="4.10.1110.10">
    <property type="entry name" value="AN1-like Zinc finger"/>
    <property type="match status" value="1"/>
</dbReference>
<protein>
    <submittedName>
        <fullName evidence="5">Uncharacterized protein Z661L</fullName>
    </submittedName>
</protein>
<keyword evidence="1" id="KW-0479">Metal-binding</keyword>
<dbReference type="InterPro" id="IPR000058">
    <property type="entry name" value="Znf_AN1"/>
</dbReference>
<evidence type="ECO:0000256" key="1">
    <source>
        <dbReference type="ARBA" id="ARBA00022723"/>
    </source>
</evidence>
<dbReference type="EMBL" id="EF101928">
    <property type="protein sequence ID" value="ABT16795.1"/>
    <property type="molecule type" value="Genomic_DNA"/>
</dbReference>
<proteinExistence type="predicted"/>
<evidence type="ECO:0000313" key="6">
    <source>
        <dbReference type="Proteomes" id="UP000202420"/>
    </source>
</evidence>
<sequence>MRCPKLSLSRQRWQGLLSCFLYHILLITMLCAVCHKKLSLSSAFECSCSKTVCLKHLSREDHSCSKLQQPKEVALVKIVADKLKNRI</sequence>
<dbReference type="InterPro" id="IPR035896">
    <property type="entry name" value="AN1-like_Znf"/>
</dbReference>
<dbReference type="RefSeq" id="YP_001427142.1">
    <property type="nucleotide sequence ID" value="NC_008724.1"/>
</dbReference>
<dbReference type="GO" id="GO:0008270">
    <property type="term" value="F:zinc ion binding"/>
    <property type="evidence" value="ECO:0007669"/>
    <property type="project" value="UniProtKB-KW"/>
</dbReference>
<accession>A7K9S1</accession>
<dbReference type="SMART" id="SM00154">
    <property type="entry name" value="ZnF_AN1"/>
    <property type="match status" value="1"/>
</dbReference>
<keyword evidence="3" id="KW-0862">Zinc</keyword>